<dbReference type="InParanoid" id="A0A0L0H853"/>
<dbReference type="OrthoDB" id="10472740at2759"/>
<proteinExistence type="predicted"/>
<dbReference type="EMBL" id="KQ257465">
    <property type="protein sequence ID" value="KNC97109.1"/>
    <property type="molecule type" value="Genomic_DNA"/>
</dbReference>
<feature type="region of interest" description="Disordered" evidence="1">
    <location>
        <begin position="1"/>
        <end position="47"/>
    </location>
</feature>
<sequence length="142" mass="15926">MDIPAFTADASRSSTSSTMASKRQSASSIRSSTYHSTSSMLNNQQPPLTGCKAATPFGRCNSPIAESDKFCIYHRHSPLAESDRNAEAWMSKTLDSLFKLPKREKKETAKLARKEVKLALCCVCFRRIHDCQCDGQGFWRER</sequence>
<evidence type="ECO:0000313" key="3">
    <source>
        <dbReference type="Proteomes" id="UP000053201"/>
    </source>
</evidence>
<organism evidence="2 3">
    <name type="scientific">Spizellomyces punctatus (strain DAOM BR117)</name>
    <dbReference type="NCBI Taxonomy" id="645134"/>
    <lineage>
        <taxon>Eukaryota</taxon>
        <taxon>Fungi</taxon>
        <taxon>Fungi incertae sedis</taxon>
        <taxon>Chytridiomycota</taxon>
        <taxon>Chytridiomycota incertae sedis</taxon>
        <taxon>Chytridiomycetes</taxon>
        <taxon>Spizellomycetales</taxon>
        <taxon>Spizellomycetaceae</taxon>
        <taxon>Spizellomyces</taxon>
    </lineage>
</organism>
<dbReference type="RefSeq" id="XP_016605149.1">
    <property type="nucleotide sequence ID" value="XM_016757643.1"/>
</dbReference>
<dbReference type="AlphaFoldDB" id="A0A0L0H853"/>
<dbReference type="Proteomes" id="UP000053201">
    <property type="component" value="Unassembled WGS sequence"/>
</dbReference>
<dbReference type="VEuPathDB" id="FungiDB:SPPG_09476"/>
<accession>A0A0L0H853</accession>
<dbReference type="GeneID" id="27692601"/>
<evidence type="ECO:0000313" key="2">
    <source>
        <dbReference type="EMBL" id="KNC97109.1"/>
    </source>
</evidence>
<evidence type="ECO:0000256" key="1">
    <source>
        <dbReference type="SAM" id="MobiDB-lite"/>
    </source>
</evidence>
<feature type="compositionally biased region" description="Low complexity" evidence="1">
    <location>
        <begin position="7"/>
        <end position="39"/>
    </location>
</feature>
<protein>
    <submittedName>
        <fullName evidence="2">Uncharacterized protein</fullName>
    </submittedName>
</protein>
<keyword evidence="3" id="KW-1185">Reference proteome</keyword>
<reference evidence="2 3" key="1">
    <citation type="submission" date="2009-08" db="EMBL/GenBank/DDBJ databases">
        <title>The Genome Sequence of Spizellomyces punctatus strain DAOM BR117.</title>
        <authorList>
            <consortium name="The Broad Institute Genome Sequencing Platform"/>
            <person name="Russ C."/>
            <person name="Cuomo C."/>
            <person name="Shea T."/>
            <person name="Young S.K."/>
            <person name="Zeng Q."/>
            <person name="Koehrsen M."/>
            <person name="Haas B."/>
            <person name="Borodovsky M."/>
            <person name="Guigo R."/>
            <person name="Alvarado L."/>
            <person name="Berlin A."/>
            <person name="Bochicchio J."/>
            <person name="Borenstein D."/>
            <person name="Chapman S."/>
            <person name="Chen Z."/>
            <person name="Engels R."/>
            <person name="Freedman E."/>
            <person name="Gellesch M."/>
            <person name="Goldberg J."/>
            <person name="Griggs A."/>
            <person name="Gujja S."/>
            <person name="Heiman D."/>
            <person name="Hepburn T."/>
            <person name="Howarth C."/>
            <person name="Jen D."/>
            <person name="Larson L."/>
            <person name="Lewis B."/>
            <person name="Mehta T."/>
            <person name="Park D."/>
            <person name="Pearson M."/>
            <person name="Roberts A."/>
            <person name="Saif S."/>
            <person name="Shenoy N."/>
            <person name="Sisk P."/>
            <person name="Stolte C."/>
            <person name="Sykes S."/>
            <person name="Thomson T."/>
            <person name="Walk T."/>
            <person name="White J."/>
            <person name="Yandava C."/>
            <person name="Burger G."/>
            <person name="Gray M.W."/>
            <person name="Holland P.W.H."/>
            <person name="King N."/>
            <person name="Lang F.B.F."/>
            <person name="Roger A.J."/>
            <person name="Ruiz-Trillo I."/>
            <person name="Lander E."/>
            <person name="Nusbaum C."/>
        </authorList>
    </citation>
    <scope>NUCLEOTIDE SEQUENCE [LARGE SCALE GENOMIC DNA]</scope>
    <source>
        <strain evidence="2 3">DAOM BR117</strain>
    </source>
</reference>
<name>A0A0L0H853_SPIPD</name>
<gene>
    <name evidence="2" type="ORF">SPPG_09476</name>
</gene>